<feature type="domain" description="Gfo/Idh/MocA-like oxidoreductase N-terminal" evidence="1">
    <location>
        <begin position="54"/>
        <end position="144"/>
    </location>
</feature>
<dbReference type="Proteomes" id="UP001337305">
    <property type="component" value="Unassembled WGS sequence"/>
</dbReference>
<sequence length="288" mass="32814">MLKLGVIGLSEGNGHPYSWSAIFNGYNPEIDCPFTVIPEYLDKENFPNNFLSHLGKVTHIWTQDKEKSESVANFALIENIVDEPQDMLGEVDAILLARDDAETHYELAKVFIENNIPLFIDKPLAYTLDEAIKIYSIGSKESLIFTCSSIRFAKEFSIKVTEGTNFVSATVMKSWEKYGIHVLEPVVSMFPNRGQLLSVNKVDMDLGLKVRVVEWEKLKAVFIIAGSMKAPIKIDLMNKNYSKSLIFQDTFYAFRESLRFFIGIIEKREKNIPKEETLEIIEIIDKGL</sequence>
<name>A0ABU7XSY2_9FLAO</name>
<evidence type="ECO:0000259" key="1">
    <source>
        <dbReference type="Pfam" id="PF01408"/>
    </source>
</evidence>
<dbReference type="SUPFAM" id="SSF51735">
    <property type="entry name" value="NAD(P)-binding Rossmann-fold domains"/>
    <property type="match status" value="1"/>
</dbReference>
<dbReference type="InterPro" id="IPR000683">
    <property type="entry name" value="Gfo/Idh/MocA-like_OxRdtase_N"/>
</dbReference>
<accession>A0ABU7XSY2</accession>
<organism evidence="2 3">
    <name type="scientific">Flavivirga spongiicola</name>
    <dbReference type="NCBI Taxonomy" id="421621"/>
    <lineage>
        <taxon>Bacteria</taxon>
        <taxon>Pseudomonadati</taxon>
        <taxon>Bacteroidota</taxon>
        <taxon>Flavobacteriia</taxon>
        <taxon>Flavobacteriales</taxon>
        <taxon>Flavobacteriaceae</taxon>
        <taxon>Flavivirga</taxon>
    </lineage>
</organism>
<keyword evidence="3" id="KW-1185">Reference proteome</keyword>
<dbReference type="EMBL" id="JAODOP010000004">
    <property type="protein sequence ID" value="MEF3833800.1"/>
    <property type="molecule type" value="Genomic_DNA"/>
</dbReference>
<dbReference type="Pfam" id="PF01408">
    <property type="entry name" value="GFO_IDH_MocA"/>
    <property type="match status" value="1"/>
</dbReference>
<proteinExistence type="predicted"/>
<comment type="caution">
    <text evidence="2">The sequence shown here is derived from an EMBL/GenBank/DDBJ whole genome shotgun (WGS) entry which is preliminary data.</text>
</comment>
<reference evidence="2 3" key="1">
    <citation type="submission" date="2022-09" db="EMBL/GenBank/DDBJ databases">
        <title>Genome sequencing of Flavivirga sp. MEBiC05379.</title>
        <authorList>
            <person name="Oh H.-M."/>
            <person name="Kwon K.K."/>
            <person name="Park M.J."/>
            <person name="Yang S.-H."/>
        </authorList>
    </citation>
    <scope>NUCLEOTIDE SEQUENCE [LARGE SCALE GENOMIC DNA]</scope>
    <source>
        <strain evidence="2 3">MEBiC05379</strain>
    </source>
</reference>
<dbReference type="RefSeq" id="WP_303306139.1">
    <property type="nucleotide sequence ID" value="NZ_JAODOP010000004.1"/>
</dbReference>
<evidence type="ECO:0000313" key="3">
    <source>
        <dbReference type="Proteomes" id="UP001337305"/>
    </source>
</evidence>
<dbReference type="InterPro" id="IPR036291">
    <property type="entry name" value="NAD(P)-bd_dom_sf"/>
</dbReference>
<protein>
    <submittedName>
        <fullName evidence="2">Gfo/Idh/MocA family oxidoreductase</fullName>
    </submittedName>
</protein>
<evidence type="ECO:0000313" key="2">
    <source>
        <dbReference type="EMBL" id="MEF3833800.1"/>
    </source>
</evidence>
<gene>
    <name evidence="2" type="ORF">N1F79_11715</name>
</gene>
<dbReference type="Gene3D" id="3.40.50.720">
    <property type="entry name" value="NAD(P)-binding Rossmann-like Domain"/>
    <property type="match status" value="1"/>
</dbReference>